<keyword evidence="1" id="KW-1133">Transmembrane helix</keyword>
<feature type="chain" id="PRO_5007677290" evidence="2">
    <location>
        <begin position="26"/>
        <end position="108"/>
    </location>
</feature>
<dbReference type="EMBL" id="JQ737005">
    <property type="protein sequence ID" value="AFS51692.1"/>
    <property type="molecule type" value="Genomic_DNA"/>
</dbReference>
<dbReference type="AlphaFoldDB" id="K0WNG0"/>
<evidence type="ECO:0000313" key="5">
    <source>
        <dbReference type="Proteomes" id="UP000006045"/>
    </source>
</evidence>
<evidence type="ECO:0000256" key="2">
    <source>
        <dbReference type="SAM" id="SignalP"/>
    </source>
</evidence>
<proteinExistence type="predicted"/>
<keyword evidence="1" id="KW-0472">Membrane</keyword>
<feature type="transmembrane region" description="Helical" evidence="1">
    <location>
        <begin position="41"/>
        <end position="64"/>
    </location>
</feature>
<name>K0WNG0_PSEFL</name>
<reference evidence="3" key="1">
    <citation type="submission" date="2012-03" db="EMBL/GenBank/DDBJ databases">
        <title>The genome of cave-isolated P. fluorescens strain R124 demonstrates phenotypic adaptation to the mineral environment.</title>
        <authorList>
            <person name="Barton M.D."/>
            <person name="Petronio M."/>
            <person name="Giarrizzo J.G."/>
            <person name="Bowling B."/>
            <person name="Barton H.A."/>
        </authorList>
    </citation>
    <scope>NUCLEOTIDE SEQUENCE</scope>
    <source>
        <strain evidence="3">R124</strain>
        <plasmid evidence="3">pMP-R124</plasmid>
    </source>
</reference>
<dbReference type="Proteomes" id="UP000006045">
    <property type="component" value="Plasmid pMP-R124"/>
</dbReference>
<reference evidence="4 5" key="2">
    <citation type="submission" date="2012-08" db="EMBL/GenBank/DDBJ databases">
        <title>The genome of cave-isolated P. fluorescens strain R124 demonstrates phenotypic adaptation to the mineral environment.</title>
        <authorList>
            <person name="Barton M.D."/>
            <person name="Petronio M."/>
            <person name="Giarrizzo J.G."/>
            <person name="Bowling B.V."/>
            <person name="Barton H.A."/>
        </authorList>
    </citation>
    <scope>NUCLEOTIDE SEQUENCE [LARGE SCALE GENOMIC DNA]</scope>
    <source>
        <strain evidence="4 5">R124</strain>
        <plasmid evidence="4 5">pMP-R124</plasmid>
    </source>
</reference>
<feature type="transmembrane region" description="Helical" evidence="1">
    <location>
        <begin position="84"/>
        <end position="102"/>
    </location>
</feature>
<evidence type="ECO:0000313" key="4">
    <source>
        <dbReference type="EMBL" id="EJZ60937.1"/>
    </source>
</evidence>
<keyword evidence="3" id="KW-0614">Plasmid</keyword>
<sequence>MLRNKSFLLRLVVAVLSCSPVLAMAAGWDDVLQEYGRNIRIGLYALGGTIAVSTLIWSGIQWLISRSNGDHQHTFMDYLKQAAAIGAVGASIVLATGMWQAYGSGSPV</sequence>
<gene>
    <name evidence="3" type="primary">virB2</name>
    <name evidence="3" type="ORF">I1A_000016</name>
</gene>
<protein>
    <submittedName>
        <fullName evidence="3">VirB2</fullName>
    </submittedName>
</protein>
<dbReference type="HOGENOM" id="CLU_170961_0_0_6"/>
<keyword evidence="2" id="KW-0732">Signal</keyword>
<dbReference type="OrthoDB" id="7021393at2"/>
<evidence type="ECO:0000313" key="3">
    <source>
        <dbReference type="EMBL" id="AFS51692.1"/>
    </source>
</evidence>
<dbReference type="EMBL" id="CM001562">
    <property type="protein sequence ID" value="EJZ60937.1"/>
    <property type="molecule type" value="Genomic_DNA"/>
</dbReference>
<accession>K0WNG0</accession>
<feature type="signal peptide" evidence="2">
    <location>
        <begin position="1"/>
        <end position="25"/>
    </location>
</feature>
<organism evidence="3">
    <name type="scientific">Pseudomonas fluorescens R124</name>
    <dbReference type="NCBI Taxonomy" id="743713"/>
    <lineage>
        <taxon>Bacteria</taxon>
        <taxon>Pseudomonadati</taxon>
        <taxon>Pseudomonadota</taxon>
        <taxon>Gammaproteobacteria</taxon>
        <taxon>Pseudomonadales</taxon>
        <taxon>Pseudomonadaceae</taxon>
        <taxon>Pseudomonas</taxon>
    </lineage>
</organism>
<geneLocation type="plasmid" evidence="3 5">
    <name>pMP-R124</name>
</geneLocation>
<dbReference type="RefSeq" id="WP_003230000.1">
    <property type="nucleotide sequence ID" value="NC_022437.1"/>
</dbReference>
<evidence type="ECO:0000256" key="1">
    <source>
        <dbReference type="SAM" id="Phobius"/>
    </source>
</evidence>
<keyword evidence="1" id="KW-0812">Transmembrane</keyword>